<dbReference type="SUPFAM" id="SSF160104">
    <property type="entry name" value="Acetoacetate decarboxylase-like"/>
    <property type="match status" value="1"/>
</dbReference>
<dbReference type="Pfam" id="PF06314">
    <property type="entry name" value="ADC"/>
    <property type="match status" value="1"/>
</dbReference>
<dbReference type="GO" id="GO:0016829">
    <property type="term" value="F:lyase activity"/>
    <property type="evidence" value="ECO:0007669"/>
    <property type="project" value="InterPro"/>
</dbReference>
<protein>
    <submittedName>
        <fullName evidence="1">Unannotated protein</fullName>
    </submittedName>
</protein>
<dbReference type="InterPro" id="IPR023375">
    <property type="entry name" value="ADC_dom_sf"/>
</dbReference>
<proteinExistence type="predicted"/>
<dbReference type="AlphaFoldDB" id="A0A6J6FIE2"/>
<accession>A0A6J6FIE2</accession>
<reference evidence="1" key="1">
    <citation type="submission" date="2020-05" db="EMBL/GenBank/DDBJ databases">
        <authorList>
            <person name="Chiriac C."/>
            <person name="Salcher M."/>
            <person name="Ghai R."/>
            <person name="Kavagutti S V."/>
        </authorList>
    </citation>
    <scope>NUCLEOTIDE SEQUENCE</scope>
</reference>
<dbReference type="Gene3D" id="2.40.400.10">
    <property type="entry name" value="Acetoacetate decarboxylase-like"/>
    <property type="match status" value="1"/>
</dbReference>
<organism evidence="1">
    <name type="scientific">freshwater metagenome</name>
    <dbReference type="NCBI Taxonomy" id="449393"/>
    <lineage>
        <taxon>unclassified sequences</taxon>
        <taxon>metagenomes</taxon>
        <taxon>ecological metagenomes</taxon>
    </lineage>
</organism>
<dbReference type="InterPro" id="IPR010451">
    <property type="entry name" value="Acetoacetate_decarboxylase"/>
</dbReference>
<sequence length="270" mass="29478">MTDLNGFLPPLTPTGKSALVPEMPWFYSGTLLTVEYLTDPQNVRAILPPELELADENPGAVAMIWADWQSCSTGGAELLDPVRSQYLEAFVVVRCKYEGVTYSRCVAIWVTKDFAIGRGWFQGYPKKLGNIAVTRVFNFGKATPKLEAGAKLGASVAAYDHRLASAVVTLREKSDTNGFVNGHKMLHSRWVPSITPGLGNSLDQLIAMGGVDAELGEPWMGDAELELHDSQWDELKSILPVEKVLGGYYRELGVTFNGGELIADRSTPTV</sequence>
<name>A0A6J6FIE2_9ZZZZ</name>
<dbReference type="EMBL" id="CAEZTZ010000113">
    <property type="protein sequence ID" value="CAB4588661.1"/>
    <property type="molecule type" value="Genomic_DNA"/>
</dbReference>
<gene>
    <name evidence="1" type="ORF">UFOPK1767_00816</name>
</gene>
<evidence type="ECO:0000313" key="1">
    <source>
        <dbReference type="EMBL" id="CAB4588661.1"/>
    </source>
</evidence>